<dbReference type="GO" id="GO:0005524">
    <property type="term" value="F:ATP binding"/>
    <property type="evidence" value="ECO:0007669"/>
    <property type="project" value="UniProtKB-UniRule"/>
</dbReference>
<feature type="compositionally biased region" description="Basic and acidic residues" evidence="4">
    <location>
        <begin position="476"/>
        <end position="494"/>
    </location>
</feature>
<gene>
    <name evidence="7" type="ORF">FRACA_210020</name>
</gene>
<dbReference type="CDD" id="cd14014">
    <property type="entry name" value="STKc_PknB_like"/>
    <property type="match status" value="1"/>
</dbReference>
<dbReference type="InterPro" id="IPR000719">
    <property type="entry name" value="Prot_kinase_dom"/>
</dbReference>
<dbReference type="GO" id="GO:0004674">
    <property type="term" value="F:protein serine/threonine kinase activity"/>
    <property type="evidence" value="ECO:0007669"/>
    <property type="project" value="TreeGrafter"/>
</dbReference>
<keyword evidence="8" id="KW-1185">Reference proteome</keyword>
<evidence type="ECO:0000256" key="3">
    <source>
        <dbReference type="PROSITE-ProRule" id="PRU10141"/>
    </source>
</evidence>
<dbReference type="SUPFAM" id="SSF56112">
    <property type="entry name" value="Protein kinase-like (PK-like)"/>
    <property type="match status" value="1"/>
</dbReference>
<evidence type="ECO:0000256" key="2">
    <source>
        <dbReference type="ARBA" id="ARBA00022840"/>
    </source>
</evidence>
<dbReference type="OrthoDB" id="9801841at2"/>
<evidence type="ECO:0000259" key="6">
    <source>
        <dbReference type="PROSITE" id="PS50011"/>
    </source>
</evidence>
<dbReference type="InterPro" id="IPR011009">
    <property type="entry name" value="Kinase-like_dom_sf"/>
</dbReference>
<feature type="compositionally biased region" description="Pro residues" evidence="4">
    <location>
        <begin position="507"/>
        <end position="519"/>
    </location>
</feature>
<dbReference type="InterPro" id="IPR051681">
    <property type="entry name" value="Ser/Thr_Kinases-Pseudokinases"/>
</dbReference>
<evidence type="ECO:0000256" key="4">
    <source>
        <dbReference type="SAM" id="MobiDB-lite"/>
    </source>
</evidence>
<feature type="region of interest" description="Disordered" evidence="4">
    <location>
        <begin position="301"/>
        <end position="650"/>
    </location>
</feature>
<feature type="compositionally biased region" description="Low complexity" evidence="4">
    <location>
        <begin position="342"/>
        <end position="351"/>
    </location>
</feature>
<dbReference type="InterPro" id="IPR025241">
    <property type="entry name" value="DUF4190"/>
</dbReference>
<dbReference type="InterPro" id="IPR017441">
    <property type="entry name" value="Protein_kinase_ATP_BS"/>
</dbReference>
<evidence type="ECO:0000313" key="8">
    <source>
        <dbReference type="Proteomes" id="UP000234331"/>
    </source>
</evidence>
<dbReference type="AlphaFoldDB" id="A0A2I2KQJ2"/>
<dbReference type="InterPro" id="IPR008271">
    <property type="entry name" value="Ser/Thr_kinase_AS"/>
</dbReference>
<keyword evidence="1 3" id="KW-0547">Nucleotide-binding</keyword>
<feature type="compositionally biased region" description="Pro residues" evidence="4">
    <location>
        <begin position="372"/>
        <end position="386"/>
    </location>
</feature>
<evidence type="ECO:0000256" key="5">
    <source>
        <dbReference type="SAM" id="Phobius"/>
    </source>
</evidence>
<feature type="compositionally biased region" description="Pro residues" evidence="4">
    <location>
        <begin position="466"/>
        <end position="475"/>
    </location>
</feature>
<protein>
    <submittedName>
        <fullName evidence="7">Protein kinase family protein</fullName>
    </submittedName>
</protein>
<feature type="domain" description="Protein kinase" evidence="6">
    <location>
        <begin position="16"/>
        <end position="269"/>
    </location>
</feature>
<feature type="compositionally biased region" description="Low complexity" evidence="4">
    <location>
        <begin position="425"/>
        <end position="446"/>
    </location>
</feature>
<dbReference type="SMART" id="SM00220">
    <property type="entry name" value="S_TKc"/>
    <property type="match status" value="1"/>
</dbReference>
<feature type="transmembrane region" description="Helical" evidence="5">
    <location>
        <begin position="714"/>
        <end position="741"/>
    </location>
</feature>
<keyword evidence="5" id="KW-0812">Transmembrane</keyword>
<dbReference type="Pfam" id="PF13828">
    <property type="entry name" value="DUF4190"/>
    <property type="match status" value="1"/>
</dbReference>
<dbReference type="Pfam" id="PF00069">
    <property type="entry name" value="Pkinase"/>
    <property type="match status" value="1"/>
</dbReference>
<dbReference type="PROSITE" id="PS00107">
    <property type="entry name" value="PROTEIN_KINASE_ATP"/>
    <property type="match status" value="1"/>
</dbReference>
<reference evidence="7 8" key="1">
    <citation type="submission" date="2017-06" db="EMBL/GenBank/DDBJ databases">
        <authorList>
            <person name="Kim H.J."/>
            <person name="Triplett B.A."/>
        </authorList>
    </citation>
    <scope>NUCLEOTIDE SEQUENCE [LARGE SCALE GENOMIC DNA]</scope>
    <source>
        <strain evidence="7">FRACA_ARgP5</strain>
    </source>
</reference>
<feature type="compositionally biased region" description="Low complexity" evidence="4">
    <location>
        <begin position="627"/>
        <end position="643"/>
    </location>
</feature>
<dbReference type="RefSeq" id="WP_101831708.1">
    <property type="nucleotide sequence ID" value="NZ_FZMO01000124.1"/>
</dbReference>
<feature type="compositionally biased region" description="Low complexity" evidence="4">
    <location>
        <begin position="548"/>
        <end position="568"/>
    </location>
</feature>
<keyword evidence="5" id="KW-0472">Membrane</keyword>
<feature type="compositionally biased region" description="Pro residues" evidence="4">
    <location>
        <begin position="527"/>
        <end position="539"/>
    </location>
</feature>
<feature type="binding site" evidence="3">
    <location>
        <position position="44"/>
    </location>
    <ligand>
        <name>ATP</name>
        <dbReference type="ChEBI" id="CHEBI:30616"/>
    </ligand>
</feature>
<evidence type="ECO:0000313" key="7">
    <source>
        <dbReference type="EMBL" id="SNQ47935.1"/>
    </source>
</evidence>
<keyword evidence="5" id="KW-1133">Transmembrane helix</keyword>
<feature type="transmembrane region" description="Helical" evidence="5">
    <location>
        <begin position="676"/>
        <end position="702"/>
    </location>
</feature>
<feature type="compositionally biased region" description="Pro residues" evidence="4">
    <location>
        <begin position="352"/>
        <end position="364"/>
    </location>
</feature>
<name>A0A2I2KQJ2_9ACTN</name>
<sequence length="742" mass="75971">MLTPLLEDDPRQIGPYRLQNRIGAGGMGTVYLGFTPQQRAVAVKVAAEELAEDAEFRSRFEREVRAALRVRGNAVAAVLDADTEAPVPWMVTEYVEGISLAAAVQARVRLESHLVRGLAVGLADALVAIHAAGVVHRDLKPSNILLAWDGPKVIDFGVAHLTDSSTLTRTGHVIGTLAWMSPEQMRGEPSDSSADIFAWASCVTYAATGRHPFHAETPDKLALRVQRDTPDLDAVPAYLLSLVARALSKVPRQRPTASALLASLVGRVVEGVTEADAAAGDVLERTWTGSGQVMNEVVTALPAPGPAGLGAGPPADHGAPGQEESAARPGPAPSGAGGGSGWAPAVAGPGPARGPRPVGVPPPASAFRPAIATPPPPTPIPPPPPVHRSRLTPLSPPAPAPAPAASSGPTTTAVPGARRRDRPPAAASGSSGSAGSSGFAGSSGSADHGPSVVSRWTYDVDEPDPRAPVRPPSAPRPERRASDDGWLEERERRPAAAANSTEDTIRPPDPTPPSRPPDPSTFGVGRPPAPPYQPPPSAPSPGRRRRAGLPAVRPSGSVHPARAAHQARPAPPRGAPARGADPLPPALAAPPARPALPRPAAPPQAPLPPFPLPPTPPPPVLPPPASLAPASPAPASEPAVRVPGAGAEPVSLGAAGESRRLFPPTTPVEQGLNGRALLSVVLALGWLFGLGSVAAVVVGSVARAEIRRHNQRGWRLASVGIGLGWTGIGLTATSLLVVLALR</sequence>
<dbReference type="Gene3D" id="1.10.510.10">
    <property type="entry name" value="Transferase(Phosphotransferase) domain 1"/>
    <property type="match status" value="1"/>
</dbReference>
<organism evidence="7 8">
    <name type="scientific">Frankia canadensis</name>
    <dbReference type="NCBI Taxonomy" id="1836972"/>
    <lineage>
        <taxon>Bacteria</taxon>
        <taxon>Bacillati</taxon>
        <taxon>Actinomycetota</taxon>
        <taxon>Actinomycetes</taxon>
        <taxon>Frankiales</taxon>
        <taxon>Frankiaceae</taxon>
        <taxon>Frankia</taxon>
    </lineage>
</organism>
<feature type="compositionally biased region" description="Pro residues" evidence="4">
    <location>
        <begin position="582"/>
        <end position="626"/>
    </location>
</feature>
<dbReference type="Gene3D" id="3.30.200.20">
    <property type="entry name" value="Phosphorylase Kinase, domain 1"/>
    <property type="match status" value="1"/>
</dbReference>
<dbReference type="Proteomes" id="UP000234331">
    <property type="component" value="Unassembled WGS sequence"/>
</dbReference>
<keyword evidence="7" id="KW-0808">Transferase</keyword>
<dbReference type="PANTHER" id="PTHR44329">
    <property type="entry name" value="SERINE/THREONINE-PROTEIN KINASE TNNI3K-RELATED"/>
    <property type="match status" value="1"/>
</dbReference>
<feature type="compositionally biased region" description="Low complexity" evidence="4">
    <location>
        <begin position="312"/>
        <end position="321"/>
    </location>
</feature>
<dbReference type="PROSITE" id="PS50011">
    <property type="entry name" value="PROTEIN_KINASE_DOM"/>
    <property type="match status" value="1"/>
</dbReference>
<dbReference type="EMBL" id="FZMO01000124">
    <property type="protein sequence ID" value="SNQ47935.1"/>
    <property type="molecule type" value="Genomic_DNA"/>
</dbReference>
<keyword evidence="2 3" id="KW-0067">ATP-binding</keyword>
<keyword evidence="7" id="KW-0418">Kinase</keyword>
<accession>A0A2I2KQJ2</accession>
<evidence type="ECO:0000256" key="1">
    <source>
        <dbReference type="ARBA" id="ARBA00022741"/>
    </source>
</evidence>
<feature type="compositionally biased region" description="Low complexity" evidence="4">
    <location>
        <begin position="403"/>
        <end position="415"/>
    </location>
</feature>
<proteinExistence type="predicted"/>
<dbReference type="PROSITE" id="PS00108">
    <property type="entry name" value="PROTEIN_KINASE_ST"/>
    <property type="match status" value="1"/>
</dbReference>